<evidence type="ECO:0000313" key="2">
    <source>
        <dbReference type="Proteomes" id="UP000494256"/>
    </source>
</evidence>
<reference evidence="1 2" key="1">
    <citation type="submission" date="2020-04" db="EMBL/GenBank/DDBJ databases">
        <authorList>
            <person name="Wallbank WR R."/>
            <person name="Pardo Diaz C."/>
            <person name="Kozak K."/>
            <person name="Martin S."/>
            <person name="Jiggins C."/>
            <person name="Moest M."/>
            <person name="Warren A I."/>
            <person name="Byers J.R.P. K."/>
            <person name="Montejo-Kovacevich G."/>
            <person name="Yen C E."/>
        </authorList>
    </citation>
    <scope>NUCLEOTIDE SEQUENCE [LARGE SCALE GENOMIC DNA]</scope>
</reference>
<accession>A0A8S1AJL8</accession>
<sequence>MYVAVGLIEYLLTIEIDESLDKKYTIQSTYTSQKKSQAPTSSLINPHGDANMKLSAPYNVRDDRHQIGAMNWAALALVLSLPPGLLAQDGDGAGAGSQSRAMSEAKNYDFGGDSRSEAMSQAENYGADLGSRSGAMSLVQNYGAGGGSQSAAMSQAESDVKGVSALSHSLAEAESYGAGAGSQSRAMSEAKNCLVLLITPQLLVPLFLTCENPYGSSPHKNKVVYSRQTNQNHIVFHYRVPLAGDPGVPHKAKSFKSPTDSDAC</sequence>
<evidence type="ECO:0000313" key="1">
    <source>
        <dbReference type="EMBL" id="CAB3247977.1"/>
    </source>
</evidence>
<dbReference type="AlphaFoldDB" id="A0A8S1AJL8"/>
<dbReference type="OrthoDB" id="10249691at2759"/>
<organism evidence="1 2">
    <name type="scientific">Arctia plantaginis</name>
    <name type="common">Wood tiger moth</name>
    <name type="synonym">Phalaena plantaginis</name>
    <dbReference type="NCBI Taxonomy" id="874455"/>
    <lineage>
        <taxon>Eukaryota</taxon>
        <taxon>Metazoa</taxon>
        <taxon>Ecdysozoa</taxon>
        <taxon>Arthropoda</taxon>
        <taxon>Hexapoda</taxon>
        <taxon>Insecta</taxon>
        <taxon>Pterygota</taxon>
        <taxon>Neoptera</taxon>
        <taxon>Endopterygota</taxon>
        <taxon>Lepidoptera</taxon>
        <taxon>Glossata</taxon>
        <taxon>Ditrysia</taxon>
        <taxon>Noctuoidea</taxon>
        <taxon>Erebidae</taxon>
        <taxon>Arctiinae</taxon>
        <taxon>Arctia</taxon>
    </lineage>
</organism>
<proteinExistence type="predicted"/>
<dbReference type="Proteomes" id="UP000494256">
    <property type="component" value="Unassembled WGS sequence"/>
</dbReference>
<protein>
    <submittedName>
        <fullName evidence="1">Uncharacterized protein</fullName>
    </submittedName>
</protein>
<comment type="caution">
    <text evidence="1">The sequence shown here is derived from an EMBL/GenBank/DDBJ whole genome shotgun (WGS) entry which is preliminary data.</text>
</comment>
<name>A0A8S1AJL8_ARCPL</name>
<dbReference type="EMBL" id="CADEBD010000337">
    <property type="protein sequence ID" value="CAB3247977.1"/>
    <property type="molecule type" value="Genomic_DNA"/>
</dbReference>
<gene>
    <name evidence="1" type="ORF">APLA_LOCUS12263</name>
</gene>